<dbReference type="Proteomes" id="UP000198923">
    <property type="component" value="Unassembled WGS sequence"/>
</dbReference>
<proteinExistence type="predicted"/>
<keyword evidence="2" id="KW-1185">Reference proteome</keyword>
<dbReference type="EMBL" id="FNCN01000002">
    <property type="protein sequence ID" value="SDG17282.1"/>
    <property type="molecule type" value="Genomic_DNA"/>
</dbReference>
<organism evidence="1 2">
    <name type="scientific">Sinosporangium album</name>
    <dbReference type="NCBI Taxonomy" id="504805"/>
    <lineage>
        <taxon>Bacteria</taxon>
        <taxon>Bacillati</taxon>
        <taxon>Actinomycetota</taxon>
        <taxon>Actinomycetes</taxon>
        <taxon>Streptosporangiales</taxon>
        <taxon>Streptosporangiaceae</taxon>
        <taxon>Sinosporangium</taxon>
    </lineage>
</organism>
<protein>
    <submittedName>
        <fullName evidence="1">Uncharacterized protein</fullName>
    </submittedName>
</protein>
<accession>A0A1G7S2R6</accession>
<reference evidence="1 2" key="1">
    <citation type="submission" date="2016-10" db="EMBL/GenBank/DDBJ databases">
        <authorList>
            <person name="de Groot N.N."/>
        </authorList>
    </citation>
    <scope>NUCLEOTIDE SEQUENCE [LARGE SCALE GENOMIC DNA]</scope>
    <source>
        <strain evidence="1 2">CPCC 201354</strain>
    </source>
</reference>
<dbReference type="AlphaFoldDB" id="A0A1G7S2R6"/>
<name>A0A1G7S2R6_9ACTN</name>
<dbReference type="STRING" id="504805.SAMN05421505_102144"/>
<sequence>MSDATWEPRSARNPFSLEGWPRPYRTFRDLDPGETFVEYEGSSIFLPVHAEVDGKQVTERVKLRAFMRAELWPAYLGGLGTREFQFVIRDWELFGASRLLSRLYFGDSRGRLKNEDHPEAGREQVVMTWTLAHHYVKQGDDGDNSLGPVSGLRIDGVTDHNTDQGDLYWQVTAGSRSGVWNVRFFREAEETVAPDDVVAHAAEVEAGASFVAESPVEEPQFSYKLPFRRESHGHGLSVSWTLGRDPKDGARGKVRINEQPKSICIADDPPIEGLGADSSDFPAHIIYTANFEVWANGTQVAGDQMGIAHAKAVRGIPPRDVKVAFEKPIQGDGFSFASGMCLGMHEITREEFLEGVEAARAARSRAL</sequence>
<evidence type="ECO:0000313" key="2">
    <source>
        <dbReference type="Proteomes" id="UP000198923"/>
    </source>
</evidence>
<evidence type="ECO:0000313" key="1">
    <source>
        <dbReference type="EMBL" id="SDG17282.1"/>
    </source>
</evidence>
<gene>
    <name evidence="1" type="ORF">SAMN05421505_102144</name>
</gene>